<feature type="region of interest" description="Disordered" evidence="1">
    <location>
        <begin position="108"/>
        <end position="242"/>
    </location>
</feature>
<sequence length="499" mass="52546">MTRGSSRQCRLTHCLFPGNAALKTVAVALLLASLCVFVSSFTLDGAGRGRKVYAAEGADQGVDDSSLGDIKLAGAGQQQLLNQLKKELGTDDADLSLLERQHGVSEVENAVLRDAVPGMSGDLEDEERDSASEEADEDASGSAENDSASFVESGEAEDADNFEKEGDTEMNDSDDEAAGSFVEDDPDQESDAAYDSGSASFVEGEDTASEEASDSDAYHDEPEDEEEEAATLADPYGATPVSYLQEDADDNDVEFEEEPSSFIQVGATDRLIKKHAHQNRQLAHDRPASAFNQDRIRLRLADQTAVEDELLNEASDLEGGQGVVSPTDDGAAEGEGSATDADSIAAEMKGPPMEENGQEPVALAGEAESAEESLSSEEAPVLQEGMPSGGSAEETAEPVVATPEKAPGALDVDAAEVAPARAPEAETVEGTAAQIVEEMSKQDQGVEESRPQEVLSRGPANKRRLEYVIRAKKSDQTAVAVASVSLVGLSVAYQFLFSV</sequence>
<gene>
    <name evidence="3" type="ORF">BESB_084550</name>
</gene>
<protein>
    <submittedName>
        <fullName evidence="3">Rhoptry protein ROP6</fullName>
    </submittedName>
</protein>
<comment type="caution">
    <text evidence="3">The sequence shown here is derived from an EMBL/GenBank/DDBJ whole genome shotgun (WGS) entry which is preliminary data.</text>
</comment>
<feature type="compositionally biased region" description="Acidic residues" evidence="1">
    <location>
        <begin position="122"/>
        <end position="139"/>
    </location>
</feature>
<keyword evidence="4" id="KW-1185">Reference proteome</keyword>
<reference evidence="3 4" key="1">
    <citation type="submission" date="2017-09" db="EMBL/GenBank/DDBJ databases">
        <title>Genome sequencing of Besnoitia besnoiti strain Bb-Ger1.</title>
        <authorList>
            <person name="Schares G."/>
            <person name="Venepally P."/>
            <person name="Lorenzi H.A."/>
        </authorList>
    </citation>
    <scope>NUCLEOTIDE SEQUENCE [LARGE SCALE GENOMIC DNA]</scope>
    <source>
        <strain evidence="3 4">Bb-Ger1</strain>
    </source>
</reference>
<name>A0A2A9MBF7_BESBE</name>
<evidence type="ECO:0000313" key="3">
    <source>
        <dbReference type="EMBL" id="PFH33256.1"/>
    </source>
</evidence>
<keyword evidence="2" id="KW-1133">Transmembrane helix</keyword>
<dbReference type="STRING" id="94643.A0A2A9MBF7"/>
<feature type="compositionally biased region" description="Acidic residues" evidence="1">
    <location>
        <begin position="168"/>
        <end position="192"/>
    </location>
</feature>
<dbReference type="VEuPathDB" id="ToxoDB:BESB_084550"/>
<dbReference type="Proteomes" id="UP000224006">
    <property type="component" value="Chromosome VIII"/>
</dbReference>
<evidence type="ECO:0000313" key="4">
    <source>
        <dbReference type="Proteomes" id="UP000224006"/>
    </source>
</evidence>
<evidence type="ECO:0000256" key="2">
    <source>
        <dbReference type="SAM" id="Phobius"/>
    </source>
</evidence>
<feature type="compositionally biased region" description="Acidic residues" evidence="1">
    <location>
        <begin position="203"/>
        <end position="214"/>
    </location>
</feature>
<dbReference type="AlphaFoldDB" id="A0A2A9MBF7"/>
<dbReference type="OrthoDB" id="332410at2759"/>
<keyword evidence="2" id="KW-0472">Membrane</keyword>
<keyword evidence="2" id="KW-0812">Transmembrane</keyword>
<feature type="transmembrane region" description="Helical" evidence="2">
    <location>
        <begin position="20"/>
        <end position="43"/>
    </location>
</feature>
<evidence type="ECO:0000256" key="1">
    <source>
        <dbReference type="SAM" id="MobiDB-lite"/>
    </source>
</evidence>
<feature type="compositionally biased region" description="Low complexity" evidence="1">
    <location>
        <begin position="140"/>
        <end position="149"/>
    </location>
</feature>
<dbReference type="KEGG" id="bbes:BESB_084550"/>
<dbReference type="GeneID" id="40313381"/>
<dbReference type="EMBL" id="NWUJ01000009">
    <property type="protein sequence ID" value="PFH33256.1"/>
    <property type="molecule type" value="Genomic_DNA"/>
</dbReference>
<organism evidence="3 4">
    <name type="scientific">Besnoitia besnoiti</name>
    <name type="common">Apicomplexan protozoan</name>
    <dbReference type="NCBI Taxonomy" id="94643"/>
    <lineage>
        <taxon>Eukaryota</taxon>
        <taxon>Sar</taxon>
        <taxon>Alveolata</taxon>
        <taxon>Apicomplexa</taxon>
        <taxon>Conoidasida</taxon>
        <taxon>Coccidia</taxon>
        <taxon>Eucoccidiorida</taxon>
        <taxon>Eimeriorina</taxon>
        <taxon>Sarcocystidae</taxon>
        <taxon>Besnoitia</taxon>
    </lineage>
</organism>
<feature type="region of interest" description="Disordered" evidence="1">
    <location>
        <begin position="309"/>
        <end position="409"/>
    </location>
</feature>
<accession>A0A2A9MBF7</accession>
<proteinExistence type="predicted"/>
<dbReference type="RefSeq" id="XP_029217265.1">
    <property type="nucleotide sequence ID" value="XM_029366805.1"/>
</dbReference>